<evidence type="ECO:0000313" key="1">
    <source>
        <dbReference type="EMBL" id="MCI95764.1"/>
    </source>
</evidence>
<organism evidence="1 2">
    <name type="scientific">Trifolium medium</name>
    <dbReference type="NCBI Taxonomy" id="97028"/>
    <lineage>
        <taxon>Eukaryota</taxon>
        <taxon>Viridiplantae</taxon>
        <taxon>Streptophyta</taxon>
        <taxon>Embryophyta</taxon>
        <taxon>Tracheophyta</taxon>
        <taxon>Spermatophyta</taxon>
        <taxon>Magnoliopsida</taxon>
        <taxon>eudicotyledons</taxon>
        <taxon>Gunneridae</taxon>
        <taxon>Pentapetalae</taxon>
        <taxon>rosids</taxon>
        <taxon>fabids</taxon>
        <taxon>Fabales</taxon>
        <taxon>Fabaceae</taxon>
        <taxon>Papilionoideae</taxon>
        <taxon>50 kb inversion clade</taxon>
        <taxon>NPAAA clade</taxon>
        <taxon>Hologalegina</taxon>
        <taxon>IRL clade</taxon>
        <taxon>Trifolieae</taxon>
        <taxon>Trifolium</taxon>
    </lineage>
</organism>
<dbReference type="Proteomes" id="UP000265520">
    <property type="component" value="Unassembled WGS sequence"/>
</dbReference>
<keyword evidence="2" id="KW-1185">Reference proteome</keyword>
<dbReference type="EMBL" id="LXQA011396195">
    <property type="protein sequence ID" value="MCI95764.1"/>
    <property type="molecule type" value="Genomic_DNA"/>
</dbReference>
<feature type="non-terminal residue" evidence="1">
    <location>
        <position position="1"/>
    </location>
</feature>
<sequence length="38" mass="4182">SKIDGDDDAKTSSTSMIDDIEKILDEDGGKHYNRKGIL</sequence>
<reference evidence="1 2" key="1">
    <citation type="journal article" date="2018" name="Front. Plant Sci.">
        <title>Red Clover (Trifolium pratense) and Zigzag Clover (T. medium) - A Picture of Genomic Similarities and Differences.</title>
        <authorList>
            <person name="Dluhosova J."/>
            <person name="Istvanek J."/>
            <person name="Nedelnik J."/>
            <person name="Repkova J."/>
        </authorList>
    </citation>
    <scope>NUCLEOTIDE SEQUENCE [LARGE SCALE GENOMIC DNA]</scope>
    <source>
        <strain evidence="2">cv. 10/8</strain>
        <tissue evidence="1">Leaf</tissue>
    </source>
</reference>
<name>A0A392W535_9FABA</name>
<accession>A0A392W535</accession>
<dbReference type="AlphaFoldDB" id="A0A392W535"/>
<comment type="caution">
    <text evidence="1">The sequence shown here is derived from an EMBL/GenBank/DDBJ whole genome shotgun (WGS) entry which is preliminary data.</text>
</comment>
<evidence type="ECO:0000313" key="2">
    <source>
        <dbReference type="Proteomes" id="UP000265520"/>
    </source>
</evidence>
<proteinExistence type="predicted"/>
<protein>
    <submittedName>
        <fullName evidence="1">Uncharacterized protein</fullName>
    </submittedName>
</protein>